<evidence type="ECO:0000313" key="7">
    <source>
        <dbReference type="Proteomes" id="UP000324907"/>
    </source>
</evidence>
<keyword evidence="6" id="KW-1185">Reference proteome</keyword>
<name>A0A5A8E600_CAFRO</name>
<evidence type="ECO:0000313" key="6">
    <source>
        <dbReference type="Proteomes" id="UP000323011"/>
    </source>
</evidence>
<dbReference type="Proteomes" id="UP000322899">
    <property type="component" value="Unassembled WGS sequence"/>
</dbReference>
<dbReference type="EMBL" id="VLTN01000019">
    <property type="protein sequence ID" value="KAA0152749.1"/>
    <property type="molecule type" value="Genomic_DNA"/>
</dbReference>
<organism evidence="4 7">
    <name type="scientific">Cafeteria roenbergensis</name>
    <name type="common">Marine flagellate</name>
    <dbReference type="NCBI Taxonomy" id="33653"/>
    <lineage>
        <taxon>Eukaryota</taxon>
        <taxon>Sar</taxon>
        <taxon>Stramenopiles</taxon>
        <taxon>Bigyra</taxon>
        <taxon>Opalozoa</taxon>
        <taxon>Bicosoecida</taxon>
        <taxon>Cafeteriaceae</taxon>
        <taxon>Cafeteria</taxon>
    </lineage>
</organism>
<dbReference type="Proteomes" id="UP000324907">
    <property type="component" value="Unassembled WGS sequence"/>
</dbReference>
<comment type="caution">
    <text evidence="4">The sequence shown here is derived from an EMBL/GenBank/DDBJ whole genome shotgun (WGS) entry which is preliminary data.</text>
</comment>
<evidence type="ECO:0000313" key="2">
    <source>
        <dbReference type="EMBL" id="KAA0152749.1"/>
    </source>
</evidence>
<feature type="compositionally biased region" description="Low complexity" evidence="1">
    <location>
        <begin position="55"/>
        <end position="70"/>
    </location>
</feature>
<proteinExistence type="predicted"/>
<dbReference type="EMBL" id="VLTO01000060">
    <property type="protein sequence ID" value="KAA0170542.1"/>
    <property type="molecule type" value="Genomic_DNA"/>
</dbReference>
<dbReference type="EMBL" id="VLTL01000006">
    <property type="protein sequence ID" value="KAA0171500.1"/>
    <property type="molecule type" value="Genomic_DNA"/>
</dbReference>
<evidence type="ECO:0000256" key="1">
    <source>
        <dbReference type="SAM" id="MobiDB-lite"/>
    </source>
</evidence>
<protein>
    <submittedName>
        <fullName evidence="4">Uncharacterized protein</fullName>
    </submittedName>
</protein>
<accession>A0A5A8E600</accession>
<gene>
    <name evidence="3" type="ORF">FNF27_06600</name>
    <name evidence="4" type="ORF">FNF28_00710</name>
    <name evidence="2" type="ORF">FNF29_03638</name>
</gene>
<dbReference type="Proteomes" id="UP000323011">
    <property type="component" value="Unassembled WGS sequence"/>
</dbReference>
<reference evidence="5 6" key="1">
    <citation type="submission" date="2019-07" db="EMBL/GenBank/DDBJ databases">
        <title>Genomes of Cafeteria roenbergensis.</title>
        <authorList>
            <person name="Fischer M.G."/>
            <person name="Hackl T."/>
            <person name="Roman M."/>
        </authorList>
    </citation>
    <scope>NUCLEOTIDE SEQUENCE [LARGE SCALE GENOMIC DNA]</scope>
    <source>
        <strain evidence="2 6">BVI</strain>
        <strain evidence="3 5">E4-10P</strain>
        <strain evidence="4 7">RCC970-E3</strain>
    </source>
</reference>
<feature type="region of interest" description="Disordered" evidence="1">
    <location>
        <begin position="42"/>
        <end position="78"/>
    </location>
</feature>
<evidence type="ECO:0000313" key="3">
    <source>
        <dbReference type="EMBL" id="KAA0170542.1"/>
    </source>
</evidence>
<sequence length="124" mass="12526">MLPVRTFSARGMAAEHVVGVRPVGAAGGRTPSPTVVISTREDDDPLGVATSPCTPSFGSPVSSGFSASPPSSKPKRQMSLVSFVRHSPAPKSAAPARPLASAKPAAFARGWPQAALAAPAKVKA</sequence>
<evidence type="ECO:0000313" key="5">
    <source>
        <dbReference type="Proteomes" id="UP000322899"/>
    </source>
</evidence>
<evidence type="ECO:0000313" key="4">
    <source>
        <dbReference type="EMBL" id="KAA0171500.1"/>
    </source>
</evidence>
<dbReference type="AlphaFoldDB" id="A0A5A8E600"/>